<organism evidence="14 15">
    <name type="scientific">Methanobrevibacter oralis</name>
    <dbReference type="NCBI Taxonomy" id="66851"/>
    <lineage>
        <taxon>Archaea</taxon>
        <taxon>Methanobacteriati</taxon>
        <taxon>Methanobacteriota</taxon>
        <taxon>Methanomada group</taxon>
        <taxon>Methanobacteria</taxon>
        <taxon>Methanobacteriales</taxon>
        <taxon>Methanobacteriaceae</taxon>
        <taxon>Methanobrevibacter</taxon>
    </lineage>
</organism>
<comment type="similarity">
    <text evidence="3">Belongs to the peptidase M50B family.</text>
</comment>
<dbReference type="OrthoDB" id="86131at2157"/>
<evidence type="ECO:0000256" key="7">
    <source>
        <dbReference type="ARBA" id="ARBA00022723"/>
    </source>
</evidence>
<keyword evidence="6 13" id="KW-0812">Transmembrane</keyword>
<evidence type="ECO:0000256" key="4">
    <source>
        <dbReference type="ARBA" id="ARBA00022475"/>
    </source>
</evidence>
<evidence type="ECO:0000256" key="8">
    <source>
        <dbReference type="ARBA" id="ARBA00022801"/>
    </source>
</evidence>
<evidence type="ECO:0000313" key="15">
    <source>
        <dbReference type="Proteomes" id="UP000077428"/>
    </source>
</evidence>
<keyword evidence="7" id="KW-0479">Metal-binding</keyword>
<dbReference type="CDD" id="cd06158">
    <property type="entry name" value="S2P-M50_like_1"/>
    <property type="match status" value="1"/>
</dbReference>
<evidence type="ECO:0000256" key="13">
    <source>
        <dbReference type="SAM" id="Phobius"/>
    </source>
</evidence>
<evidence type="ECO:0000256" key="10">
    <source>
        <dbReference type="ARBA" id="ARBA00022989"/>
    </source>
</evidence>
<dbReference type="RefSeq" id="WP_042694149.1">
    <property type="nucleotide sequence ID" value="NZ_CABMAB010000034.1"/>
</dbReference>
<evidence type="ECO:0000256" key="9">
    <source>
        <dbReference type="ARBA" id="ARBA00022833"/>
    </source>
</evidence>
<dbReference type="GO" id="GO:0046872">
    <property type="term" value="F:metal ion binding"/>
    <property type="evidence" value="ECO:0007669"/>
    <property type="project" value="UniProtKB-KW"/>
</dbReference>
<evidence type="ECO:0000313" key="14">
    <source>
        <dbReference type="EMBL" id="KZX12407.1"/>
    </source>
</evidence>
<feature type="transmembrane region" description="Helical" evidence="13">
    <location>
        <begin position="146"/>
        <end position="169"/>
    </location>
</feature>
<evidence type="ECO:0000256" key="12">
    <source>
        <dbReference type="ARBA" id="ARBA00023136"/>
    </source>
</evidence>
<evidence type="ECO:0000256" key="5">
    <source>
        <dbReference type="ARBA" id="ARBA00022670"/>
    </source>
</evidence>
<dbReference type="GO" id="GO:0005886">
    <property type="term" value="C:plasma membrane"/>
    <property type="evidence" value="ECO:0007669"/>
    <property type="project" value="UniProtKB-SubCell"/>
</dbReference>
<dbReference type="PANTHER" id="PTHR35864:SF1">
    <property type="entry name" value="ZINC METALLOPROTEASE YWHC-RELATED"/>
    <property type="match status" value="1"/>
</dbReference>
<keyword evidence="8" id="KW-0378">Hydrolase</keyword>
<comment type="cofactor">
    <cofactor evidence="1">
        <name>Zn(2+)</name>
        <dbReference type="ChEBI" id="CHEBI:29105"/>
    </cofactor>
</comment>
<dbReference type="GO" id="GO:0008237">
    <property type="term" value="F:metallopeptidase activity"/>
    <property type="evidence" value="ECO:0007669"/>
    <property type="project" value="UniProtKB-KW"/>
</dbReference>
<accession>A0A166C9A1</accession>
<feature type="transmembrane region" description="Helical" evidence="13">
    <location>
        <begin position="34"/>
        <end position="55"/>
    </location>
</feature>
<protein>
    <submittedName>
        <fullName evidence="14">Peptidase family M50</fullName>
    </submittedName>
</protein>
<evidence type="ECO:0000256" key="11">
    <source>
        <dbReference type="ARBA" id="ARBA00023049"/>
    </source>
</evidence>
<feature type="transmembrane region" description="Helical" evidence="13">
    <location>
        <begin position="12"/>
        <end position="28"/>
    </location>
</feature>
<name>A0A166C9A1_METOA</name>
<dbReference type="InterPro" id="IPR044537">
    <property type="entry name" value="Rip2-like"/>
</dbReference>
<dbReference type="STRING" id="66851.MBORA_11610"/>
<dbReference type="GO" id="GO:0006508">
    <property type="term" value="P:proteolysis"/>
    <property type="evidence" value="ECO:0007669"/>
    <property type="project" value="UniProtKB-KW"/>
</dbReference>
<dbReference type="PANTHER" id="PTHR35864">
    <property type="entry name" value="ZINC METALLOPROTEASE MJ0611-RELATED"/>
    <property type="match status" value="1"/>
</dbReference>
<keyword evidence="4" id="KW-1003">Cell membrane</keyword>
<evidence type="ECO:0000256" key="2">
    <source>
        <dbReference type="ARBA" id="ARBA00004651"/>
    </source>
</evidence>
<keyword evidence="10 13" id="KW-1133">Transmembrane helix</keyword>
<sequence length="213" mass="23391">MFKFTFNEIRDLIIAFFIISLCFALLYAGRDSNVVLSILPMVMVGVGLGFILHELGHKFTSMRYGYWAEFKLWPQGLILALITSLFGFVFAAPGAVYTYGNYITDEVNGKISVAGPVVNIILAIIFLIVASLVYPNAIHNSAFGQIFIVCSLGYSINSFLATFNLIPIGNLDGSKVLNWNSGVWIVTIAISGIMTYASMTMGVENIVRMLIGF</sequence>
<comment type="subcellular location">
    <subcellularLocation>
        <location evidence="2">Cell membrane</location>
        <topology evidence="2">Multi-pass membrane protein</topology>
    </subcellularLocation>
</comment>
<keyword evidence="15" id="KW-1185">Reference proteome</keyword>
<feature type="transmembrane region" description="Helical" evidence="13">
    <location>
        <begin position="111"/>
        <end position="134"/>
    </location>
</feature>
<comment type="caution">
    <text evidence="14">The sequence shown here is derived from an EMBL/GenBank/DDBJ whole genome shotgun (WGS) entry which is preliminary data.</text>
</comment>
<keyword evidence="12 13" id="KW-0472">Membrane</keyword>
<dbReference type="Proteomes" id="UP000077428">
    <property type="component" value="Unassembled WGS sequence"/>
</dbReference>
<reference evidence="15" key="1">
    <citation type="journal article" date="2016" name="Genome Announc.">
        <title>Draft Genome Sequences of Methanobrevibacter curvatus DSM11111, Methanobrevibacter cuticularis DSM11139, Methanobrevibacter filiformis DSM11501, and Methanobrevibacter oralis DSM7256.</title>
        <authorList>
            <person name="Poehlein A."/>
            <person name="Seedorf H."/>
        </authorList>
    </citation>
    <scope>NUCLEOTIDE SEQUENCE [LARGE SCALE GENOMIC DNA]</scope>
    <source>
        <strain evidence="15">DSM 7256 / JCM 30027 / ZR</strain>
    </source>
</reference>
<gene>
    <name evidence="14" type="ORF">MBORA_11610</name>
</gene>
<keyword evidence="5" id="KW-0645">Protease</keyword>
<feature type="transmembrane region" description="Helical" evidence="13">
    <location>
        <begin position="181"/>
        <end position="199"/>
    </location>
</feature>
<evidence type="ECO:0000256" key="3">
    <source>
        <dbReference type="ARBA" id="ARBA00007931"/>
    </source>
</evidence>
<evidence type="ECO:0000256" key="6">
    <source>
        <dbReference type="ARBA" id="ARBA00022692"/>
    </source>
</evidence>
<dbReference type="EMBL" id="LWMU01000070">
    <property type="protein sequence ID" value="KZX12407.1"/>
    <property type="molecule type" value="Genomic_DNA"/>
</dbReference>
<dbReference type="PATRIC" id="fig|66851.6.peg.1263"/>
<feature type="transmembrane region" description="Helical" evidence="13">
    <location>
        <begin position="76"/>
        <end position="99"/>
    </location>
</feature>
<dbReference type="AlphaFoldDB" id="A0A166C9A1"/>
<keyword evidence="9" id="KW-0862">Zinc</keyword>
<proteinExistence type="inferred from homology"/>
<dbReference type="InterPro" id="IPR052348">
    <property type="entry name" value="Metallopeptidase_M50B"/>
</dbReference>
<evidence type="ECO:0000256" key="1">
    <source>
        <dbReference type="ARBA" id="ARBA00001947"/>
    </source>
</evidence>
<keyword evidence="11" id="KW-0482">Metalloprotease</keyword>